<protein>
    <recommendedName>
        <fullName evidence="1">PD-(D/E)XK endonuclease-like domain-containing protein</fullName>
    </recommendedName>
</protein>
<accession>A0A0F9DRL2</accession>
<dbReference type="AlphaFoldDB" id="A0A0F9DRL2"/>
<evidence type="ECO:0000259" key="1">
    <source>
        <dbReference type="Pfam" id="PF12705"/>
    </source>
</evidence>
<name>A0A0F9DRL2_9ZZZZ</name>
<feature type="domain" description="PD-(D/E)XK endonuclease-like" evidence="1">
    <location>
        <begin position="42"/>
        <end position="268"/>
    </location>
</feature>
<evidence type="ECO:0000313" key="2">
    <source>
        <dbReference type="EMBL" id="KKL56391.1"/>
    </source>
</evidence>
<dbReference type="Pfam" id="PF12705">
    <property type="entry name" value="PDDEXK_1"/>
    <property type="match status" value="1"/>
</dbReference>
<comment type="caution">
    <text evidence="2">The sequence shown here is derived from an EMBL/GenBank/DDBJ whole genome shotgun (WGS) entry which is preliminary data.</text>
</comment>
<gene>
    <name evidence="2" type="ORF">LCGC14_2245870</name>
</gene>
<organism evidence="2">
    <name type="scientific">marine sediment metagenome</name>
    <dbReference type="NCBI Taxonomy" id="412755"/>
    <lineage>
        <taxon>unclassified sequences</taxon>
        <taxon>metagenomes</taxon>
        <taxon>ecological metagenomes</taxon>
    </lineage>
</organism>
<dbReference type="EMBL" id="LAZR01030511">
    <property type="protein sequence ID" value="KKL56391.1"/>
    <property type="molecule type" value="Genomic_DNA"/>
</dbReference>
<dbReference type="InterPro" id="IPR038726">
    <property type="entry name" value="PDDEXK_AddAB-type"/>
</dbReference>
<dbReference type="Gene3D" id="3.90.320.10">
    <property type="match status" value="1"/>
</dbReference>
<reference evidence="2" key="1">
    <citation type="journal article" date="2015" name="Nature">
        <title>Complex archaea that bridge the gap between prokaryotes and eukaryotes.</title>
        <authorList>
            <person name="Spang A."/>
            <person name="Saw J.H."/>
            <person name="Jorgensen S.L."/>
            <person name="Zaremba-Niedzwiedzka K."/>
            <person name="Martijn J."/>
            <person name="Lind A.E."/>
            <person name="van Eijk R."/>
            <person name="Schleper C."/>
            <person name="Guy L."/>
            <person name="Ettema T.J."/>
        </authorList>
    </citation>
    <scope>NUCLEOTIDE SEQUENCE</scope>
</reference>
<feature type="non-terminal residue" evidence="2">
    <location>
        <position position="1"/>
    </location>
</feature>
<dbReference type="InterPro" id="IPR011604">
    <property type="entry name" value="PDDEXK-like_dom_sf"/>
</dbReference>
<sequence length="285" mass="33137">RTHHHPHPVQLQIRSIMVTARETEGLADAAIRSTETRLFNGGGCAVEWAWERVDEMRVPQTPRSYYERGHLGHAMIEAYLTGDDAADWPHDVLECYVPPEGDWLETTKCTKAGLFDEVSNVYDRWLEQFLNLEEYEDYDQVNCEVMLECMTPNGTSVSTEADAIFWWFDSPAVVDWKLGTSKSGKAMQLYVYWYVMRKSGYIDKSAPFRAWFHYPTYAKPIVHITDYPGDTFVEAYIDQAEKVRRNGPYLPNPEWFNCSQCQMKDKCPLWGGDWEETRKIEVVFV</sequence>
<proteinExistence type="predicted"/>